<reference evidence="2" key="2">
    <citation type="submission" date="2018-04" db="EMBL/GenBank/DDBJ databases">
        <title>OnivRS2 (Oryza nivara Reference Sequence Version 2).</title>
        <authorList>
            <person name="Zhang J."/>
            <person name="Kudrna D."/>
            <person name="Lee S."/>
            <person name="Talag J."/>
            <person name="Rajasekar S."/>
            <person name="Welchert J."/>
            <person name="Hsing Y.-I."/>
            <person name="Wing R.A."/>
        </authorList>
    </citation>
    <scope>NUCLEOTIDE SEQUENCE [LARGE SCALE GENOMIC DNA]</scope>
    <source>
        <strain evidence="2">SL10</strain>
    </source>
</reference>
<feature type="region of interest" description="Disordered" evidence="1">
    <location>
        <begin position="43"/>
        <end position="64"/>
    </location>
</feature>
<keyword evidence="3" id="KW-1185">Reference proteome</keyword>
<accession>A0A0E0HBB7</accession>
<dbReference type="AlphaFoldDB" id="A0A0E0HBB7"/>
<evidence type="ECO:0008006" key="4">
    <source>
        <dbReference type="Google" id="ProtNLM"/>
    </source>
</evidence>
<evidence type="ECO:0000313" key="3">
    <source>
        <dbReference type="Proteomes" id="UP000006591"/>
    </source>
</evidence>
<dbReference type="OMA" id="IVILFHR"/>
<dbReference type="Gramene" id="ONIVA05G08690.1">
    <property type="protein sequence ID" value="ONIVA05G08690.1"/>
    <property type="gene ID" value="ONIVA05G08690"/>
</dbReference>
<reference evidence="2" key="1">
    <citation type="submission" date="2015-04" db="UniProtKB">
        <authorList>
            <consortium name="EnsemblPlants"/>
        </authorList>
    </citation>
    <scope>IDENTIFICATION</scope>
    <source>
        <strain evidence="2">SL10</strain>
    </source>
</reference>
<dbReference type="Proteomes" id="UP000006591">
    <property type="component" value="Chromosome 5"/>
</dbReference>
<dbReference type="EnsemblPlants" id="ONIVA05G08690.1">
    <property type="protein sequence ID" value="ONIVA05G08690.1"/>
    <property type="gene ID" value="ONIVA05G08690"/>
</dbReference>
<dbReference type="HOGENOM" id="CLU_1148788_0_0_1"/>
<name>A0A0E0HBB7_ORYNI</name>
<proteinExistence type="predicted"/>
<evidence type="ECO:0000256" key="1">
    <source>
        <dbReference type="SAM" id="MobiDB-lite"/>
    </source>
</evidence>
<sequence length="242" mass="25589">MATPNNNVVAAMSGTKGGSGTPCSSDVAASPLVEEAAASAEMTAEAAAGGRSRTSKGVLGHSSSGLEGLTTSALGWGGCDFWREKLRGGNAAAGIEQRDQRAATGGEIRTNPNTLIRDAIVKQPVSGQFFEIALGKPSLHPVSQSRDAVRHRNLKSWHLWMTSLPIVVETDCLIVLHLLDSKEKDRSMFASIIQEAKALVVGGGREIVIRKVSRSQNSVSHFLANKARVESCLIVCGFIDPK</sequence>
<protein>
    <recommendedName>
        <fullName evidence="4">RNase H type-1 domain-containing protein</fullName>
    </recommendedName>
</protein>
<evidence type="ECO:0000313" key="2">
    <source>
        <dbReference type="EnsemblPlants" id="ONIVA05G08690.1"/>
    </source>
</evidence>
<organism evidence="2">
    <name type="scientific">Oryza nivara</name>
    <name type="common">Indian wild rice</name>
    <name type="synonym">Oryza sativa f. spontanea</name>
    <dbReference type="NCBI Taxonomy" id="4536"/>
    <lineage>
        <taxon>Eukaryota</taxon>
        <taxon>Viridiplantae</taxon>
        <taxon>Streptophyta</taxon>
        <taxon>Embryophyta</taxon>
        <taxon>Tracheophyta</taxon>
        <taxon>Spermatophyta</taxon>
        <taxon>Magnoliopsida</taxon>
        <taxon>Liliopsida</taxon>
        <taxon>Poales</taxon>
        <taxon>Poaceae</taxon>
        <taxon>BOP clade</taxon>
        <taxon>Oryzoideae</taxon>
        <taxon>Oryzeae</taxon>
        <taxon>Oryzinae</taxon>
        <taxon>Oryza</taxon>
    </lineage>
</organism>